<dbReference type="GO" id="GO:0005524">
    <property type="term" value="F:ATP binding"/>
    <property type="evidence" value="ECO:0007669"/>
    <property type="project" value="UniProtKB-KW"/>
</dbReference>
<dbReference type="FunFam" id="3.40.50.300:FF:001091">
    <property type="entry name" value="Probable disease resistance protein At1g61300"/>
    <property type="match status" value="1"/>
</dbReference>
<evidence type="ECO:0000259" key="7">
    <source>
        <dbReference type="Pfam" id="PF00931"/>
    </source>
</evidence>
<proteinExistence type="inferred from homology"/>
<dbReference type="Gene3D" id="1.20.5.4130">
    <property type="match status" value="1"/>
</dbReference>
<dbReference type="PANTHER" id="PTHR19338">
    <property type="entry name" value="TRANSLOCASE OF INNER MITOCHONDRIAL MEMBRANE 13 HOMOLOG"/>
    <property type="match status" value="1"/>
</dbReference>
<dbReference type="CDD" id="cd14798">
    <property type="entry name" value="RX-CC_like"/>
    <property type="match status" value="1"/>
</dbReference>
<dbReference type="InterPro" id="IPR041118">
    <property type="entry name" value="Rx_N"/>
</dbReference>
<evidence type="ECO:0000313" key="10">
    <source>
        <dbReference type="Proteomes" id="UP001454036"/>
    </source>
</evidence>
<dbReference type="Pfam" id="PF18052">
    <property type="entry name" value="Rx_N"/>
    <property type="match status" value="1"/>
</dbReference>
<dbReference type="Proteomes" id="UP001454036">
    <property type="component" value="Unassembled WGS sequence"/>
</dbReference>
<gene>
    <name evidence="9" type="ORF">LIER_41823</name>
</gene>
<keyword evidence="10" id="KW-1185">Reference proteome</keyword>
<dbReference type="EMBL" id="BAABME010027029">
    <property type="protein sequence ID" value="GAA0174944.1"/>
    <property type="molecule type" value="Genomic_DNA"/>
</dbReference>
<reference evidence="9 10" key="1">
    <citation type="submission" date="2024-01" db="EMBL/GenBank/DDBJ databases">
        <title>The complete chloroplast genome sequence of Lithospermum erythrorhizon: insights into the phylogenetic relationship among Boraginaceae species and the maternal lineages of purple gromwells.</title>
        <authorList>
            <person name="Okada T."/>
            <person name="Watanabe K."/>
        </authorList>
    </citation>
    <scope>NUCLEOTIDE SEQUENCE [LARGE SCALE GENOMIC DNA]</scope>
</reference>
<name>A0AAV3REX4_LITER</name>
<evidence type="ECO:0000259" key="8">
    <source>
        <dbReference type="Pfam" id="PF18052"/>
    </source>
</evidence>
<dbReference type="Gene3D" id="3.40.50.300">
    <property type="entry name" value="P-loop containing nucleotide triphosphate hydrolases"/>
    <property type="match status" value="1"/>
</dbReference>
<comment type="similarity">
    <text evidence="1">Belongs to the disease resistance NB-LRR family.</text>
</comment>
<feature type="domain" description="Disease resistance N-terminal" evidence="8">
    <location>
        <begin position="5"/>
        <end position="87"/>
    </location>
</feature>
<feature type="domain" description="NB-ARC" evidence="7">
    <location>
        <begin position="162"/>
        <end position="341"/>
    </location>
</feature>
<dbReference type="Pfam" id="PF00931">
    <property type="entry name" value="NB-ARC"/>
    <property type="match status" value="1"/>
</dbReference>
<keyword evidence="3" id="KW-0677">Repeat</keyword>
<accession>A0AAV3REX4</accession>
<evidence type="ECO:0000256" key="6">
    <source>
        <dbReference type="ARBA" id="ARBA00022840"/>
    </source>
</evidence>
<evidence type="ECO:0000256" key="2">
    <source>
        <dbReference type="ARBA" id="ARBA00022614"/>
    </source>
</evidence>
<dbReference type="GO" id="GO:0043531">
    <property type="term" value="F:ADP binding"/>
    <property type="evidence" value="ECO:0007669"/>
    <property type="project" value="InterPro"/>
</dbReference>
<dbReference type="InterPro" id="IPR002182">
    <property type="entry name" value="NB-ARC"/>
</dbReference>
<dbReference type="PRINTS" id="PR00364">
    <property type="entry name" value="DISEASERSIST"/>
</dbReference>
<organism evidence="9 10">
    <name type="scientific">Lithospermum erythrorhizon</name>
    <name type="common">Purple gromwell</name>
    <name type="synonym">Lithospermum officinale var. erythrorhizon</name>
    <dbReference type="NCBI Taxonomy" id="34254"/>
    <lineage>
        <taxon>Eukaryota</taxon>
        <taxon>Viridiplantae</taxon>
        <taxon>Streptophyta</taxon>
        <taxon>Embryophyta</taxon>
        <taxon>Tracheophyta</taxon>
        <taxon>Spermatophyta</taxon>
        <taxon>Magnoliopsida</taxon>
        <taxon>eudicotyledons</taxon>
        <taxon>Gunneridae</taxon>
        <taxon>Pentapetalae</taxon>
        <taxon>asterids</taxon>
        <taxon>lamiids</taxon>
        <taxon>Boraginales</taxon>
        <taxon>Boraginaceae</taxon>
        <taxon>Boraginoideae</taxon>
        <taxon>Lithospermeae</taxon>
        <taxon>Lithospermum</taxon>
    </lineage>
</organism>
<evidence type="ECO:0000256" key="4">
    <source>
        <dbReference type="ARBA" id="ARBA00022741"/>
    </source>
</evidence>
<dbReference type="PANTHER" id="PTHR19338:SF66">
    <property type="entry name" value="NB-ARC DOMAIN-CONTAINING PROTEIN"/>
    <property type="match status" value="1"/>
</dbReference>
<evidence type="ECO:0000256" key="1">
    <source>
        <dbReference type="ARBA" id="ARBA00008894"/>
    </source>
</evidence>
<dbReference type="SUPFAM" id="SSF52540">
    <property type="entry name" value="P-loop containing nucleoside triphosphate hydrolases"/>
    <property type="match status" value="1"/>
</dbReference>
<comment type="caution">
    <text evidence="9">The sequence shown here is derived from an EMBL/GenBank/DDBJ whole genome shotgun (WGS) entry which is preliminary data.</text>
</comment>
<evidence type="ECO:0000256" key="3">
    <source>
        <dbReference type="ARBA" id="ARBA00022737"/>
    </source>
</evidence>
<evidence type="ECO:0000313" key="9">
    <source>
        <dbReference type="EMBL" id="GAA0174944.1"/>
    </source>
</evidence>
<keyword evidence="2" id="KW-0433">Leucine-rich repeat</keyword>
<dbReference type="InterPro" id="IPR027417">
    <property type="entry name" value="P-loop_NTPase"/>
</dbReference>
<evidence type="ECO:0000256" key="5">
    <source>
        <dbReference type="ARBA" id="ARBA00022821"/>
    </source>
</evidence>
<keyword evidence="5" id="KW-0611">Plant defense</keyword>
<dbReference type="AlphaFoldDB" id="A0AAV3REX4"/>
<protein>
    <submittedName>
        <fullName evidence="9">Antimicrobial response protein</fullName>
    </submittedName>
</protein>
<sequence>MAESVVCYVVERLSSLLVEEAQFLSRVRGEVEKIQGELERMRCFLKDADARQNEKLTIRNWVGEIRELAHNTEDVLEMYAFKIPLKQDPTFLDKFVSIFRDGLSLHQVGSEIQRIRTSLSEITTSMQDYGIKQISGGESPRYRRSRRSYHHNVERDFVGLDDEVDMLVAHLTNREDSVNCHKVVSICGMGGLGKSTIARKIYHHDDVKKHFQAFAWASISQNWQQRDVLEGLLSKLSKEKKREEIGNLKDDELIEEVYRVQTTKKCLVVLDDIWSFDFWDQMKHAFPTGNSDHDSGSKVIITSRKREVAMPVNSSTFVYEPRFLNPEESWELLKKKAFPRQYSPGISCFPHRFSSFHQ</sequence>
<dbReference type="GO" id="GO:0006952">
    <property type="term" value="P:defense response"/>
    <property type="evidence" value="ECO:0007669"/>
    <property type="project" value="UniProtKB-KW"/>
</dbReference>
<keyword evidence="4" id="KW-0547">Nucleotide-binding</keyword>
<dbReference type="InterPro" id="IPR038005">
    <property type="entry name" value="RX-like_CC"/>
</dbReference>
<keyword evidence="6" id="KW-0067">ATP-binding</keyword>